<dbReference type="AlphaFoldDB" id="A0A922I4E7"/>
<accession>A0A922I4E7</accession>
<name>A0A922I4E7_DERFA</name>
<reference evidence="2" key="1">
    <citation type="submission" date="2013-05" db="EMBL/GenBank/DDBJ databases">
        <authorList>
            <person name="Yim A.K.Y."/>
            <person name="Chan T.F."/>
            <person name="Ji K.M."/>
            <person name="Liu X.Y."/>
            <person name="Zhou J.W."/>
            <person name="Li R.Q."/>
            <person name="Yang K.Y."/>
            <person name="Li J."/>
            <person name="Li M."/>
            <person name="Law P.T.W."/>
            <person name="Wu Y.L."/>
            <person name="Cai Z.L."/>
            <person name="Qin H."/>
            <person name="Bao Y."/>
            <person name="Leung R.K.K."/>
            <person name="Ng P.K.S."/>
            <person name="Zou J."/>
            <person name="Zhong X.J."/>
            <person name="Ran P.X."/>
            <person name="Zhong N.S."/>
            <person name="Liu Z.G."/>
            <person name="Tsui S.K.W."/>
        </authorList>
    </citation>
    <scope>NUCLEOTIDE SEQUENCE</scope>
    <source>
        <strain evidence="2">Derf</strain>
        <tissue evidence="2">Whole organism</tissue>
    </source>
</reference>
<dbReference type="Proteomes" id="UP000790347">
    <property type="component" value="Unassembled WGS sequence"/>
</dbReference>
<evidence type="ECO:0000313" key="3">
    <source>
        <dbReference type="Proteomes" id="UP000790347"/>
    </source>
</evidence>
<feature type="region of interest" description="Disordered" evidence="1">
    <location>
        <begin position="23"/>
        <end position="46"/>
    </location>
</feature>
<dbReference type="EMBL" id="ASGP02000002">
    <property type="protein sequence ID" value="KAH9521008.1"/>
    <property type="molecule type" value="Genomic_DNA"/>
</dbReference>
<reference evidence="2" key="2">
    <citation type="journal article" date="2022" name="Res Sq">
        <title>Comparative Genomics Reveals Insights into the Divergent Evolution of Astigmatic Mites and Household Pest Adaptations.</title>
        <authorList>
            <person name="Xiong Q."/>
            <person name="Wan A.T.-Y."/>
            <person name="Liu X.-Y."/>
            <person name="Fung C.S.-H."/>
            <person name="Xiao X."/>
            <person name="Malainual N."/>
            <person name="Hou J."/>
            <person name="Wang L."/>
            <person name="Wang M."/>
            <person name="Yang K."/>
            <person name="Cui Y."/>
            <person name="Leung E."/>
            <person name="Nong W."/>
            <person name="Shin S.-K."/>
            <person name="Au S."/>
            <person name="Jeong K.Y."/>
            <person name="Chew F.T."/>
            <person name="Hui J."/>
            <person name="Leung T.F."/>
            <person name="Tungtrongchitr A."/>
            <person name="Zhong N."/>
            <person name="Liu Z."/>
            <person name="Tsui S."/>
        </authorList>
    </citation>
    <scope>NUCLEOTIDE SEQUENCE</scope>
    <source>
        <strain evidence="2">Derf</strain>
        <tissue evidence="2">Whole organism</tissue>
    </source>
</reference>
<protein>
    <submittedName>
        <fullName evidence="2">Uncharacterized protein</fullName>
    </submittedName>
</protein>
<gene>
    <name evidence="2" type="ORF">DERF_004683</name>
</gene>
<comment type="caution">
    <text evidence="2">The sequence shown here is derived from an EMBL/GenBank/DDBJ whole genome shotgun (WGS) entry which is preliminary data.</text>
</comment>
<keyword evidence="3" id="KW-1185">Reference proteome</keyword>
<sequence length="114" mass="12834">MSQQNNIDCPDYLSLSFGMNSTTNAASRSRSVGAVSSPDSRHNRHSMLNDSTITYCDLARTVNVNLPYEITKNVLTLIRLGVPPDDIYVFLRECLTYSRFAHNINAQPQPQQQQ</sequence>
<evidence type="ECO:0000313" key="2">
    <source>
        <dbReference type="EMBL" id="KAH9521008.1"/>
    </source>
</evidence>
<organism evidence="2 3">
    <name type="scientific">Dermatophagoides farinae</name>
    <name type="common">American house dust mite</name>
    <dbReference type="NCBI Taxonomy" id="6954"/>
    <lineage>
        <taxon>Eukaryota</taxon>
        <taxon>Metazoa</taxon>
        <taxon>Ecdysozoa</taxon>
        <taxon>Arthropoda</taxon>
        <taxon>Chelicerata</taxon>
        <taxon>Arachnida</taxon>
        <taxon>Acari</taxon>
        <taxon>Acariformes</taxon>
        <taxon>Sarcoptiformes</taxon>
        <taxon>Astigmata</taxon>
        <taxon>Psoroptidia</taxon>
        <taxon>Analgoidea</taxon>
        <taxon>Pyroglyphidae</taxon>
        <taxon>Dermatophagoidinae</taxon>
        <taxon>Dermatophagoides</taxon>
    </lineage>
</organism>
<feature type="compositionally biased region" description="Low complexity" evidence="1">
    <location>
        <begin position="25"/>
        <end position="37"/>
    </location>
</feature>
<evidence type="ECO:0000256" key="1">
    <source>
        <dbReference type="SAM" id="MobiDB-lite"/>
    </source>
</evidence>
<proteinExistence type="predicted"/>